<proteinExistence type="inferred from homology"/>
<dbReference type="InterPro" id="IPR003661">
    <property type="entry name" value="HisK_dim/P_dom"/>
</dbReference>
<dbReference type="SMART" id="SM00065">
    <property type="entry name" value="GAF"/>
    <property type="match status" value="1"/>
</dbReference>
<dbReference type="InterPro" id="IPR050351">
    <property type="entry name" value="BphY/WalK/GraS-like"/>
</dbReference>
<keyword evidence="11" id="KW-0902">Two-component regulatory system</keyword>
<evidence type="ECO:0000313" key="17">
    <source>
        <dbReference type="EMBL" id="PRH78439.1"/>
    </source>
</evidence>
<evidence type="ECO:0000256" key="4">
    <source>
        <dbReference type="ARBA" id="ARBA00012438"/>
    </source>
</evidence>
<dbReference type="GO" id="GO:0000155">
    <property type="term" value="F:phosphorelay sensor kinase activity"/>
    <property type="evidence" value="ECO:0007669"/>
    <property type="project" value="InterPro"/>
</dbReference>
<feature type="domain" description="Phytochrome chromophore attachment site" evidence="15">
    <location>
        <begin position="178"/>
        <end position="337"/>
    </location>
</feature>
<dbReference type="GO" id="GO:0000156">
    <property type="term" value="F:phosphorelay response regulator activity"/>
    <property type="evidence" value="ECO:0007669"/>
    <property type="project" value="TreeGrafter"/>
</dbReference>
<dbReference type="CDD" id="cd00082">
    <property type="entry name" value="HisKA"/>
    <property type="match status" value="1"/>
</dbReference>
<dbReference type="SUPFAM" id="SSF47384">
    <property type="entry name" value="Homodimeric domain of signal transducing histidine kinase"/>
    <property type="match status" value="1"/>
</dbReference>
<dbReference type="Pfam" id="PF02518">
    <property type="entry name" value="HATPase_c"/>
    <property type="match status" value="1"/>
</dbReference>
<keyword evidence="18" id="KW-1185">Reference proteome</keyword>
<dbReference type="PANTHER" id="PTHR42878:SF15">
    <property type="entry name" value="BACTERIOPHYTOCHROME"/>
    <property type="match status" value="1"/>
</dbReference>
<dbReference type="InterPro" id="IPR004358">
    <property type="entry name" value="Sig_transdc_His_kin-like_C"/>
</dbReference>
<dbReference type="InterPro" id="IPR003594">
    <property type="entry name" value="HATPase_dom"/>
</dbReference>
<protein>
    <recommendedName>
        <fullName evidence="13">Sensor-like histidine kinase SenX3</fullName>
        <ecNumber evidence="4">2.7.13.3</ecNumber>
    </recommendedName>
</protein>
<dbReference type="GO" id="GO:0030295">
    <property type="term" value="F:protein kinase activator activity"/>
    <property type="evidence" value="ECO:0007669"/>
    <property type="project" value="TreeGrafter"/>
</dbReference>
<keyword evidence="7" id="KW-0716">Sensory transduction</keyword>
<dbReference type="Pfam" id="PF00360">
    <property type="entry name" value="PHY"/>
    <property type="match status" value="1"/>
</dbReference>
<evidence type="ECO:0000256" key="5">
    <source>
        <dbReference type="ARBA" id="ARBA00022543"/>
    </source>
</evidence>
<evidence type="ECO:0000256" key="10">
    <source>
        <dbReference type="ARBA" id="ARBA00022991"/>
    </source>
</evidence>
<evidence type="ECO:0000256" key="8">
    <source>
        <dbReference type="ARBA" id="ARBA00022679"/>
    </source>
</evidence>
<evidence type="ECO:0000259" key="15">
    <source>
        <dbReference type="PROSITE" id="PS50046"/>
    </source>
</evidence>
<dbReference type="GO" id="GO:0005886">
    <property type="term" value="C:plasma membrane"/>
    <property type="evidence" value="ECO:0007669"/>
    <property type="project" value="UniProtKB-SubCell"/>
</dbReference>
<evidence type="ECO:0000256" key="7">
    <source>
        <dbReference type="ARBA" id="ARBA00022606"/>
    </source>
</evidence>
<keyword evidence="12" id="KW-0675">Receptor</keyword>
<dbReference type="PROSITE" id="PS50046">
    <property type="entry name" value="PHYTOCHROME_2"/>
    <property type="match status" value="1"/>
</dbReference>
<dbReference type="InterPro" id="IPR016132">
    <property type="entry name" value="Phyto_chromo_attachment"/>
</dbReference>
<dbReference type="InterPro" id="IPR005467">
    <property type="entry name" value="His_kinase_dom"/>
</dbReference>
<dbReference type="SUPFAM" id="SSF55781">
    <property type="entry name" value="GAF domain-like"/>
    <property type="match status" value="2"/>
</dbReference>
<dbReference type="PRINTS" id="PR00344">
    <property type="entry name" value="BCTRLSENSOR"/>
</dbReference>
<dbReference type="GO" id="GO:0006355">
    <property type="term" value="P:regulation of DNA-templated transcription"/>
    <property type="evidence" value="ECO:0007669"/>
    <property type="project" value="InterPro"/>
</dbReference>
<dbReference type="EC" id="2.7.13.3" evidence="4"/>
<dbReference type="Gene3D" id="3.30.450.40">
    <property type="match status" value="1"/>
</dbReference>
<dbReference type="PANTHER" id="PTHR42878">
    <property type="entry name" value="TWO-COMPONENT HISTIDINE KINASE"/>
    <property type="match status" value="1"/>
</dbReference>
<evidence type="ECO:0000259" key="16">
    <source>
        <dbReference type="PROSITE" id="PS50109"/>
    </source>
</evidence>
<keyword evidence="9 17" id="KW-0418">Kinase</keyword>
<comment type="caution">
    <text evidence="17">The sequence shown here is derived from an EMBL/GenBank/DDBJ whole genome shotgun (WGS) entry which is preliminary data.</text>
</comment>
<keyword evidence="5" id="KW-0600">Photoreceptor protein</keyword>
<evidence type="ECO:0000256" key="3">
    <source>
        <dbReference type="ARBA" id="ARBA00006402"/>
    </source>
</evidence>
<dbReference type="GO" id="GO:0009881">
    <property type="term" value="F:photoreceptor activity"/>
    <property type="evidence" value="ECO:0007669"/>
    <property type="project" value="UniProtKB-KW"/>
</dbReference>
<dbReference type="SMART" id="SM00387">
    <property type="entry name" value="HATPase_c"/>
    <property type="match status" value="1"/>
</dbReference>
<dbReference type="InterPro" id="IPR029016">
    <property type="entry name" value="GAF-like_dom_sf"/>
</dbReference>
<dbReference type="Gene3D" id="1.10.287.130">
    <property type="match status" value="1"/>
</dbReference>
<dbReference type="OrthoDB" id="23692at2"/>
<evidence type="ECO:0000313" key="18">
    <source>
        <dbReference type="Proteomes" id="UP000239322"/>
    </source>
</evidence>
<reference evidence="17 18" key="1">
    <citation type="submission" date="2018-03" db="EMBL/GenBank/DDBJ databases">
        <title>Novel Streptomyces sp. from soil.</title>
        <authorList>
            <person name="Tan G.Y.A."/>
            <person name="Lee Z.Y."/>
        </authorList>
    </citation>
    <scope>NUCLEOTIDE SEQUENCE [LARGE SCALE GENOMIC DNA]</scope>
    <source>
        <strain evidence="17 18">ST5x</strain>
    </source>
</reference>
<sequence length="797" mass="85713">MGRGPAPEVPARPGKSGGPVEQQWLSRRAHEAEGAAAGGFDLTQCVREPIHLLGGVQSCGSLVAVDPATGLVEVAAANTGALLGVAAADLVGGPVTRLLPAALFEEAVRAAGDEDGVPAALDPPEEVTARGRRFDVSAHRRGGLLILEFEPRDDGDAQARGFYQGVRRALARLRSAAGVAECCEVAVREVRALTGFDRVVAYRFDGEDGPGEVVAEDVRHDWEPWLGLWFPATDIPPQARRLYRENWIRVIADVDDASVGLHPPVRPATGEPLDLSQAALRTVSGFHLEYLRNIGVRSSMSVSVLREGRLWGLIACHGAEPARITPEVRSACEMFGAAFSLQLSAIEERERADALVESAARTAAVAEVLERGRLEEGLGGGGGPLLELVAADGVVLRRAERTLGAGEAFPPALLRTLADRARGLTPGGLWCTDRLAEEEPGDRADGTAGGPSGVLMVPLSGEGEYLAWRRPERPMPRQWAADPAQPVRVGPRGERLTPRGSGAVFRAAVRGRSLPWTVRDQVAARELWRLLTGLVLRHADVLDAINDELRMRNTDLDSFAHAAAHDLKEPLRGISNAATFAMEDAADGLDETTLRRLRTMQRLAGRMDELLNSLLHYARLGRAGLRIREVELGRALDAALEVAGPRLTERRVRVVRGTLPRVWADPDRLDEILVNLLVNAAKYAREDGERRVEVTVERRPLPPAGRDGAQAPAGTEQVIVVRDNGIGIPAERHRDVFDLFRRLHGPAEHGGGTGVGLALVKRIVERHGGRIWLEAAPGGGTAFYFTLAAPEPAPEPA</sequence>
<dbReference type="RefSeq" id="WP_105869372.1">
    <property type="nucleotide sequence ID" value="NZ_PVLV01000205.1"/>
</dbReference>
<evidence type="ECO:0000256" key="13">
    <source>
        <dbReference type="ARBA" id="ARBA00039401"/>
    </source>
</evidence>
<dbReference type="SMART" id="SM00388">
    <property type="entry name" value="HisKA"/>
    <property type="match status" value="1"/>
</dbReference>
<dbReference type="Pfam" id="PF00512">
    <property type="entry name" value="HisKA"/>
    <property type="match status" value="1"/>
</dbReference>
<evidence type="ECO:0000256" key="6">
    <source>
        <dbReference type="ARBA" id="ARBA00022553"/>
    </source>
</evidence>
<dbReference type="PROSITE" id="PS50109">
    <property type="entry name" value="HIS_KIN"/>
    <property type="match status" value="1"/>
</dbReference>
<dbReference type="EMBL" id="PVLV01000205">
    <property type="protein sequence ID" value="PRH78439.1"/>
    <property type="molecule type" value="Genomic_DNA"/>
</dbReference>
<gene>
    <name evidence="17" type="ORF">C6N75_14845</name>
</gene>
<accession>A0A2S9PVK4</accession>
<feature type="region of interest" description="Disordered" evidence="14">
    <location>
        <begin position="1"/>
        <end position="20"/>
    </location>
</feature>
<dbReference type="AlphaFoldDB" id="A0A2S9PVK4"/>
<dbReference type="GO" id="GO:0009584">
    <property type="term" value="P:detection of visible light"/>
    <property type="evidence" value="ECO:0007669"/>
    <property type="project" value="InterPro"/>
</dbReference>
<dbReference type="InterPro" id="IPR036890">
    <property type="entry name" value="HATPase_C_sf"/>
</dbReference>
<dbReference type="Pfam" id="PF08446">
    <property type="entry name" value="PAS_2"/>
    <property type="match status" value="1"/>
</dbReference>
<comment type="subcellular location">
    <subcellularLocation>
        <location evidence="2">Cell membrane</location>
    </subcellularLocation>
</comment>
<evidence type="ECO:0000256" key="11">
    <source>
        <dbReference type="ARBA" id="ARBA00023012"/>
    </source>
</evidence>
<organism evidence="17 18">
    <name type="scientific">Streptomyces solincola</name>
    <dbReference type="NCBI Taxonomy" id="2100817"/>
    <lineage>
        <taxon>Bacteria</taxon>
        <taxon>Bacillati</taxon>
        <taxon>Actinomycetota</taxon>
        <taxon>Actinomycetes</taxon>
        <taxon>Kitasatosporales</taxon>
        <taxon>Streptomycetaceae</taxon>
        <taxon>Streptomyces</taxon>
    </lineage>
</organism>
<dbReference type="SUPFAM" id="SSF55785">
    <property type="entry name" value="PYP-like sensor domain (PAS domain)"/>
    <property type="match status" value="1"/>
</dbReference>
<evidence type="ECO:0000256" key="14">
    <source>
        <dbReference type="SAM" id="MobiDB-lite"/>
    </source>
</evidence>
<dbReference type="InterPro" id="IPR035965">
    <property type="entry name" value="PAS-like_dom_sf"/>
</dbReference>
<keyword evidence="8" id="KW-0808">Transferase</keyword>
<dbReference type="Gene3D" id="3.30.450.270">
    <property type="match status" value="1"/>
</dbReference>
<feature type="domain" description="Histidine kinase" evidence="16">
    <location>
        <begin position="562"/>
        <end position="791"/>
    </location>
</feature>
<dbReference type="GO" id="GO:0007234">
    <property type="term" value="P:osmosensory signaling via phosphorelay pathway"/>
    <property type="evidence" value="ECO:0007669"/>
    <property type="project" value="TreeGrafter"/>
</dbReference>
<name>A0A2S9PVK4_9ACTN</name>
<evidence type="ECO:0000256" key="2">
    <source>
        <dbReference type="ARBA" id="ARBA00004236"/>
    </source>
</evidence>
<evidence type="ECO:0000256" key="12">
    <source>
        <dbReference type="ARBA" id="ARBA00023170"/>
    </source>
</evidence>
<dbReference type="Gene3D" id="3.30.565.10">
    <property type="entry name" value="Histidine kinase-like ATPase, C-terminal domain"/>
    <property type="match status" value="1"/>
</dbReference>
<dbReference type="InterPro" id="IPR013515">
    <property type="entry name" value="Phytochrome_cen-reg"/>
</dbReference>
<dbReference type="Gene3D" id="3.30.450.20">
    <property type="entry name" value="PAS domain"/>
    <property type="match status" value="1"/>
</dbReference>
<dbReference type="InterPro" id="IPR003018">
    <property type="entry name" value="GAF"/>
</dbReference>
<dbReference type="Proteomes" id="UP000239322">
    <property type="component" value="Unassembled WGS sequence"/>
</dbReference>
<comment type="similarity">
    <text evidence="3">In the N-terminal section; belongs to the phytochrome family.</text>
</comment>
<keyword evidence="10" id="KW-0157">Chromophore</keyword>
<dbReference type="InterPro" id="IPR036097">
    <property type="entry name" value="HisK_dim/P_sf"/>
</dbReference>
<dbReference type="InterPro" id="IPR013654">
    <property type="entry name" value="PAS_2"/>
</dbReference>
<keyword evidence="6" id="KW-0597">Phosphoprotein</keyword>
<evidence type="ECO:0000256" key="9">
    <source>
        <dbReference type="ARBA" id="ARBA00022777"/>
    </source>
</evidence>
<evidence type="ECO:0000256" key="1">
    <source>
        <dbReference type="ARBA" id="ARBA00000085"/>
    </source>
</evidence>
<dbReference type="SUPFAM" id="SSF55874">
    <property type="entry name" value="ATPase domain of HSP90 chaperone/DNA topoisomerase II/histidine kinase"/>
    <property type="match status" value="1"/>
</dbReference>
<dbReference type="Pfam" id="PF01590">
    <property type="entry name" value="GAF"/>
    <property type="match status" value="1"/>
</dbReference>
<comment type="catalytic activity">
    <reaction evidence="1">
        <text>ATP + protein L-histidine = ADP + protein N-phospho-L-histidine.</text>
        <dbReference type="EC" id="2.7.13.3"/>
    </reaction>
</comment>
<dbReference type="InterPro" id="IPR043150">
    <property type="entry name" value="Phytochrome_PHY_sf"/>
</dbReference>